<evidence type="ECO:0000256" key="6">
    <source>
        <dbReference type="SAM" id="Phobius"/>
    </source>
</evidence>
<dbReference type="InterPro" id="IPR037185">
    <property type="entry name" value="EmrE-like"/>
</dbReference>
<evidence type="ECO:0000313" key="8">
    <source>
        <dbReference type="Proteomes" id="UP000290289"/>
    </source>
</evidence>
<feature type="compositionally biased region" description="Basic and acidic residues" evidence="5">
    <location>
        <begin position="383"/>
        <end position="403"/>
    </location>
</feature>
<dbReference type="InterPro" id="IPR030184">
    <property type="entry name" value="WAT1-related"/>
</dbReference>
<feature type="transmembrane region" description="Helical" evidence="6">
    <location>
        <begin position="255"/>
        <end position="275"/>
    </location>
</feature>
<comment type="subcellular location">
    <subcellularLocation>
        <location evidence="1">Membrane</location>
        <topology evidence="1">Multi-pass membrane protein</topology>
    </subcellularLocation>
</comment>
<keyword evidence="2 6" id="KW-0812">Transmembrane</keyword>
<dbReference type="EMBL" id="RDQH01000333">
    <property type="protein sequence ID" value="RXH94417.1"/>
    <property type="molecule type" value="Genomic_DNA"/>
</dbReference>
<keyword evidence="8" id="KW-1185">Reference proteome</keyword>
<keyword evidence="4 6" id="KW-0472">Membrane</keyword>
<feature type="compositionally biased region" description="Acidic residues" evidence="5">
    <location>
        <begin position="373"/>
        <end position="382"/>
    </location>
</feature>
<evidence type="ECO:0000313" key="7">
    <source>
        <dbReference type="EMBL" id="RXH94417.1"/>
    </source>
</evidence>
<gene>
    <name evidence="7" type="ORF">DVH24_024101</name>
</gene>
<dbReference type="GO" id="GO:0022857">
    <property type="term" value="F:transmembrane transporter activity"/>
    <property type="evidence" value="ECO:0007669"/>
    <property type="project" value="InterPro"/>
</dbReference>
<proteinExistence type="predicted"/>
<feature type="transmembrane region" description="Helical" evidence="6">
    <location>
        <begin position="224"/>
        <end position="243"/>
    </location>
</feature>
<feature type="transmembrane region" description="Helical" evidence="6">
    <location>
        <begin position="184"/>
        <end position="204"/>
    </location>
</feature>
<dbReference type="Proteomes" id="UP000290289">
    <property type="component" value="Chromosome 7"/>
</dbReference>
<feature type="transmembrane region" description="Helical" evidence="6">
    <location>
        <begin position="28"/>
        <end position="49"/>
    </location>
</feature>
<evidence type="ECO:0000256" key="2">
    <source>
        <dbReference type="ARBA" id="ARBA00022692"/>
    </source>
</evidence>
<organism evidence="7 8">
    <name type="scientific">Malus domestica</name>
    <name type="common">Apple</name>
    <name type="synonym">Pyrus malus</name>
    <dbReference type="NCBI Taxonomy" id="3750"/>
    <lineage>
        <taxon>Eukaryota</taxon>
        <taxon>Viridiplantae</taxon>
        <taxon>Streptophyta</taxon>
        <taxon>Embryophyta</taxon>
        <taxon>Tracheophyta</taxon>
        <taxon>Spermatophyta</taxon>
        <taxon>Magnoliopsida</taxon>
        <taxon>eudicotyledons</taxon>
        <taxon>Gunneridae</taxon>
        <taxon>Pentapetalae</taxon>
        <taxon>rosids</taxon>
        <taxon>fabids</taxon>
        <taxon>Rosales</taxon>
        <taxon>Rosaceae</taxon>
        <taxon>Amygdaloideae</taxon>
        <taxon>Maleae</taxon>
        <taxon>Malus</taxon>
    </lineage>
</organism>
<feature type="transmembrane region" description="Helical" evidence="6">
    <location>
        <begin position="152"/>
        <end position="172"/>
    </location>
</feature>
<keyword evidence="3 6" id="KW-1133">Transmembrane helix</keyword>
<feature type="region of interest" description="Disordered" evidence="5">
    <location>
        <begin position="304"/>
        <end position="327"/>
    </location>
</feature>
<protein>
    <recommendedName>
        <fullName evidence="9">WAT1-related protein</fullName>
    </recommendedName>
</protein>
<accession>A0A498JHY1</accession>
<comment type="caution">
    <text evidence="7">The sequence shown here is derived from an EMBL/GenBank/DDBJ whole genome shotgun (WGS) entry which is preliminary data.</text>
</comment>
<evidence type="ECO:0008006" key="9">
    <source>
        <dbReference type="Google" id="ProtNLM"/>
    </source>
</evidence>
<evidence type="ECO:0000256" key="4">
    <source>
        <dbReference type="ARBA" id="ARBA00023136"/>
    </source>
</evidence>
<dbReference type="GO" id="GO:0016020">
    <property type="term" value="C:membrane"/>
    <property type="evidence" value="ECO:0007669"/>
    <property type="project" value="InterPro"/>
</dbReference>
<evidence type="ECO:0000256" key="1">
    <source>
        <dbReference type="ARBA" id="ARBA00004141"/>
    </source>
</evidence>
<dbReference type="AlphaFoldDB" id="A0A498JHY1"/>
<evidence type="ECO:0000256" key="3">
    <source>
        <dbReference type="ARBA" id="ARBA00022989"/>
    </source>
</evidence>
<sequence length="421" mass="47176">MAVILLQCGDAGQNVIARLALNQGMSHYVFFVYRMAIATVLISPFALILDSPVLDMNLFYMAMSYSTATFTSAMFNILPAIAFLMAMIFRLEKVNIRKLHSQAKVAGTTVTVGGAIILTLVKGPELNFPWTKGKGLNYDHHLLQSDSNPKDLIKSALVTAASCFFWSCFIILQAFTLRSYPCELSLTAFTCFWGLVEAAVLALFMEQENPNPVWSIQFDIKLLASFYGVRNLLLNIFFCFKFLNQSIIIYTHRSCFAAGNTLWGTVTTAIMGSFVLAEHMYLGSILGAIVIFVGLYLVLWGKKKDKPPSHSLKSQNQALDDEEMTTNQQQMGIGKLEQCGEKVVEGDSQVLVDAFKLVKHPIGECSKRWSVENEGDEEGEVRDEEKECEGRRKIRKKEGEGRRKVGKKKRVRGEKREGEKN</sequence>
<feature type="region of interest" description="Disordered" evidence="5">
    <location>
        <begin position="369"/>
        <end position="421"/>
    </location>
</feature>
<name>A0A498JHY1_MALDO</name>
<feature type="transmembrane region" description="Helical" evidence="6">
    <location>
        <begin position="103"/>
        <end position="121"/>
    </location>
</feature>
<feature type="transmembrane region" description="Helical" evidence="6">
    <location>
        <begin position="69"/>
        <end position="91"/>
    </location>
</feature>
<dbReference type="SUPFAM" id="SSF103481">
    <property type="entry name" value="Multidrug resistance efflux transporter EmrE"/>
    <property type="match status" value="1"/>
</dbReference>
<dbReference type="PANTHER" id="PTHR31218">
    <property type="entry name" value="WAT1-RELATED PROTEIN"/>
    <property type="match status" value="1"/>
</dbReference>
<evidence type="ECO:0000256" key="5">
    <source>
        <dbReference type="SAM" id="MobiDB-lite"/>
    </source>
</evidence>
<reference evidence="7 8" key="1">
    <citation type="submission" date="2018-10" db="EMBL/GenBank/DDBJ databases">
        <title>A high-quality apple genome assembly.</title>
        <authorList>
            <person name="Hu J."/>
        </authorList>
    </citation>
    <scope>NUCLEOTIDE SEQUENCE [LARGE SCALE GENOMIC DNA]</scope>
    <source>
        <strain evidence="8">cv. HFTH1</strain>
        <tissue evidence="7">Young leaf</tissue>
    </source>
</reference>
<feature type="compositionally biased region" description="Basic residues" evidence="5">
    <location>
        <begin position="404"/>
        <end position="413"/>
    </location>
</feature>
<feature type="transmembrane region" description="Helical" evidence="6">
    <location>
        <begin position="281"/>
        <end position="300"/>
    </location>
</feature>